<evidence type="ECO:0000313" key="3">
    <source>
        <dbReference type="Proteomes" id="UP000758603"/>
    </source>
</evidence>
<keyword evidence="3" id="KW-1185">Reference proteome</keyword>
<evidence type="ECO:0000256" key="1">
    <source>
        <dbReference type="SAM" id="MobiDB-lite"/>
    </source>
</evidence>
<protein>
    <submittedName>
        <fullName evidence="2">Uncharacterized protein</fullName>
    </submittedName>
</protein>
<evidence type="ECO:0000313" key="2">
    <source>
        <dbReference type="EMBL" id="KAH6656494.1"/>
    </source>
</evidence>
<dbReference type="GeneID" id="70124044"/>
<comment type="caution">
    <text evidence="2">The sequence shown here is derived from an EMBL/GenBank/DDBJ whole genome shotgun (WGS) entry which is preliminary data.</text>
</comment>
<reference evidence="2" key="1">
    <citation type="journal article" date="2021" name="Nat. Commun.">
        <title>Genetic determinants of endophytism in the Arabidopsis root mycobiome.</title>
        <authorList>
            <person name="Mesny F."/>
            <person name="Miyauchi S."/>
            <person name="Thiergart T."/>
            <person name="Pickel B."/>
            <person name="Atanasova L."/>
            <person name="Karlsson M."/>
            <person name="Huettel B."/>
            <person name="Barry K.W."/>
            <person name="Haridas S."/>
            <person name="Chen C."/>
            <person name="Bauer D."/>
            <person name="Andreopoulos W."/>
            <person name="Pangilinan J."/>
            <person name="LaButti K."/>
            <person name="Riley R."/>
            <person name="Lipzen A."/>
            <person name="Clum A."/>
            <person name="Drula E."/>
            <person name="Henrissat B."/>
            <person name="Kohler A."/>
            <person name="Grigoriev I.V."/>
            <person name="Martin F.M."/>
            <person name="Hacquard S."/>
        </authorList>
    </citation>
    <scope>NUCLEOTIDE SEQUENCE</scope>
    <source>
        <strain evidence="2">MPI-SDFR-AT-0073</strain>
    </source>
</reference>
<dbReference type="PANTHER" id="PTHR35391">
    <property type="entry name" value="C2H2-TYPE DOMAIN-CONTAINING PROTEIN-RELATED"/>
    <property type="match status" value="1"/>
</dbReference>
<organism evidence="2 3">
    <name type="scientific">Truncatella angustata</name>
    <dbReference type="NCBI Taxonomy" id="152316"/>
    <lineage>
        <taxon>Eukaryota</taxon>
        <taxon>Fungi</taxon>
        <taxon>Dikarya</taxon>
        <taxon>Ascomycota</taxon>
        <taxon>Pezizomycotina</taxon>
        <taxon>Sordariomycetes</taxon>
        <taxon>Xylariomycetidae</taxon>
        <taxon>Amphisphaeriales</taxon>
        <taxon>Sporocadaceae</taxon>
        <taxon>Truncatella</taxon>
    </lineage>
</organism>
<dbReference type="RefSeq" id="XP_045960728.1">
    <property type="nucleotide sequence ID" value="XM_046095151.1"/>
</dbReference>
<dbReference type="PANTHER" id="PTHR35391:SF7">
    <property type="entry name" value="C2H2-TYPE DOMAIN-CONTAINING PROTEIN"/>
    <property type="match status" value="1"/>
</dbReference>
<feature type="region of interest" description="Disordered" evidence="1">
    <location>
        <begin position="206"/>
        <end position="227"/>
    </location>
</feature>
<name>A0A9P8ZZX9_9PEZI</name>
<dbReference type="Proteomes" id="UP000758603">
    <property type="component" value="Unassembled WGS sequence"/>
</dbReference>
<dbReference type="OrthoDB" id="6133115at2759"/>
<gene>
    <name evidence="2" type="ORF">BKA67DRAFT_158152</name>
</gene>
<dbReference type="EMBL" id="JAGPXC010000002">
    <property type="protein sequence ID" value="KAH6656494.1"/>
    <property type="molecule type" value="Genomic_DNA"/>
</dbReference>
<dbReference type="AlphaFoldDB" id="A0A9P8ZZX9"/>
<proteinExistence type="predicted"/>
<sequence>METASIAEKVRHCLEGFKAIANAGQVSEELARFKVWTGNIGAHRKGSSSLDYRLRDASHLRIQVISVLSDLIEALSDAASILRGEQTPWDELPEYNDELQETNPPSVLGENDVEFESELSQIYADITEVVDCLYRMSVSIQNPAPYNRFELADKIIDASVFEAADTAHVQQKFPGISREVALRLGRANSRRRQYFRYRESHHEKLSQGLEFDSNRTEAGGPSTIASSIPKLMKDPTTVIEFEEMDEDAQSVGGLT</sequence>
<accession>A0A9P8ZZX9</accession>